<protein>
    <submittedName>
        <fullName evidence="2">Putative transcriptional regulator</fullName>
    </submittedName>
</protein>
<dbReference type="KEGG" id="fte:Fluta_0191"/>
<dbReference type="InterPro" id="IPR038461">
    <property type="entry name" value="Schlafen_AlbA_2_dom_sf"/>
</dbReference>
<name>F2IBX2_FLUTR</name>
<accession>F2IBX2</accession>
<evidence type="ECO:0000313" key="3">
    <source>
        <dbReference type="Proteomes" id="UP000007463"/>
    </source>
</evidence>
<dbReference type="AlphaFoldDB" id="F2IBX2"/>
<dbReference type="EMBL" id="CP002542">
    <property type="protein sequence ID" value="AEA42200.1"/>
    <property type="molecule type" value="Genomic_DNA"/>
</dbReference>
<dbReference type="PANTHER" id="PTHR30595:SF6">
    <property type="entry name" value="SCHLAFEN ALBA-2 DOMAIN-CONTAINING PROTEIN"/>
    <property type="match status" value="1"/>
</dbReference>
<gene>
    <name evidence="2" type="ordered locus">Fluta_0191</name>
</gene>
<reference evidence="2 3" key="1">
    <citation type="journal article" date="2011" name="Stand. Genomic Sci.">
        <title>Complete genome sequence of the gliding freshwater bacterium Fluviicola taffensis type strain (RW262).</title>
        <authorList>
            <person name="Woyke T."/>
            <person name="Chertkov O."/>
            <person name="Lapidus A."/>
            <person name="Nolan M."/>
            <person name="Lucas S."/>
            <person name="Del Rio T.G."/>
            <person name="Tice H."/>
            <person name="Cheng J.F."/>
            <person name="Tapia R."/>
            <person name="Han C."/>
            <person name="Goodwin L."/>
            <person name="Pitluck S."/>
            <person name="Liolios K."/>
            <person name="Pagani I."/>
            <person name="Ivanova N."/>
            <person name="Huntemann M."/>
            <person name="Mavromatis K."/>
            <person name="Mikhailova N."/>
            <person name="Pati A."/>
            <person name="Chen A."/>
            <person name="Palaniappan K."/>
            <person name="Land M."/>
            <person name="Hauser L."/>
            <person name="Brambilla E.M."/>
            <person name="Rohde M."/>
            <person name="Mwirichia R."/>
            <person name="Sikorski J."/>
            <person name="Tindall B.J."/>
            <person name="Goker M."/>
            <person name="Bristow J."/>
            <person name="Eisen J.A."/>
            <person name="Markowitz V."/>
            <person name="Hugenholtz P."/>
            <person name="Klenk H.P."/>
            <person name="Kyrpides N.C."/>
        </authorList>
    </citation>
    <scope>NUCLEOTIDE SEQUENCE [LARGE SCALE GENOMIC DNA]</scope>
    <source>
        <strain evidence="3">DSM 16823 / RW262 / RW262</strain>
    </source>
</reference>
<feature type="domain" description="Schlafen AlbA-2" evidence="1">
    <location>
        <begin position="12"/>
        <end position="124"/>
    </location>
</feature>
<reference evidence="3" key="2">
    <citation type="submission" date="2011-02" db="EMBL/GenBank/DDBJ databases">
        <title>The complete genome of Fluviicola taffensis DSM 16823.</title>
        <authorList>
            <consortium name="US DOE Joint Genome Institute (JGI-PGF)"/>
            <person name="Lucas S."/>
            <person name="Copeland A."/>
            <person name="Lapidus A."/>
            <person name="Bruce D."/>
            <person name="Goodwin L."/>
            <person name="Pitluck S."/>
            <person name="Kyrpides N."/>
            <person name="Mavromatis K."/>
            <person name="Ivanova N."/>
            <person name="Mikhailova N."/>
            <person name="Pagani I."/>
            <person name="Chertkov O."/>
            <person name="Detter J.C."/>
            <person name="Han C."/>
            <person name="Tapia R."/>
            <person name="Land M."/>
            <person name="Hauser L."/>
            <person name="Markowitz V."/>
            <person name="Cheng J.-F."/>
            <person name="Hugenholtz P."/>
            <person name="Woyke T."/>
            <person name="Wu D."/>
            <person name="Tindall B."/>
            <person name="Pomrenke H.G."/>
            <person name="Brambilla E."/>
            <person name="Klenk H.-P."/>
            <person name="Eisen J.A."/>
        </authorList>
    </citation>
    <scope>NUCLEOTIDE SEQUENCE [LARGE SCALE GENOMIC DNA]</scope>
    <source>
        <strain evidence="3">DSM 16823 / RW262 / RW262</strain>
    </source>
</reference>
<proteinExistence type="predicted"/>
<dbReference type="PANTHER" id="PTHR30595">
    <property type="entry name" value="GLPR-RELATED TRANSCRIPTIONAL REPRESSOR"/>
    <property type="match status" value="1"/>
</dbReference>
<dbReference type="STRING" id="755732.Fluta_0191"/>
<dbReference type="Pfam" id="PF04326">
    <property type="entry name" value="SLFN_AlbA_2"/>
    <property type="match status" value="1"/>
</dbReference>
<organism evidence="2 3">
    <name type="scientific">Fluviicola taffensis (strain DSM 16823 / NCIMB 13979 / RW262)</name>
    <dbReference type="NCBI Taxonomy" id="755732"/>
    <lineage>
        <taxon>Bacteria</taxon>
        <taxon>Pseudomonadati</taxon>
        <taxon>Bacteroidota</taxon>
        <taxon>Flavobacteriia</taxon>
        <taxon>Flavobacteriales</taxon>
        <taxon>Crocinitomicaceae</taxon>
        <taxon>Fluviicola</taxon>
    </lineage>
</organism>
<keyword evidence="3" id="KW-1185">Reference proteome</keyword>
<evidence type="ECO:0000313" key="2">
    <source>
        <dbReference type="EMBL" id="AEA42200.1"/>
    </source>
</evidence>
<dbReference type="Gene3D" id="3.30.950.30">
    <property type="entry name" value="Schlafen, AAA domain"/>
    <property type="match status" value="1"/>
</dbReference>
<dbReference type="RefSeq" id="WP_013684974.1">
    <property type="nucleotide sequence ID" value="NC_015321.1"/>
</dbReference>
<dbReference type="Proteomes" id="UP000007463">
    <property type="component" value="Chromosome"/>
</dbReference>
<evidence type="ECO:0000259" key="1">
    <source>
        <dbReference type="Pfam" id="PF04326"/>
    </source>
</evidence>
<dbReference type="OrthoDB" id="9807907at2"/>
<dbReference type="HOGENOM" id="CLU_109319_0_0_10"/>
<sequence length="209" mass="24430">MQSVKQLIKEGEHQQQDFKFRIDDSKKIARTLVAFANTDGGRLLIGVKDNGKITGIDPTEEIHMIEAAVDMYSKPKLEFQSRVWQEDMKLVLEITIEKNTNRPVFALDEEGKWKAYVRRKDHTLLANKILLNVWKHERFDQKIPEKIGAEETELLQIIAQNPLITLSKIYRFSSLDKSHIDRLLPLFICWDLISMEMNENGTFYRVIEN</sequence>
<dbReference type="InterPro" id="IPR007421">
    <property type="entry name" value="Schlafen_AlbA_2_dom"/>
</dbReference>
<dbReference type="eggNOG" id="COG2865">
    <property type="taxonomic scope" value="Bacteria"/>
</dbReference>